<dbReference type="PIRSF" id="PIRSF000410">
    <property type="entry name" value="CheR"/>
    <property type="match status" value="1"/>
</dbReference>
<proteinExistence type="predicted"/>
<feature type="binding site" evidence="6">
    <location>
        <position position="112"/>
    </location>
    <ligand>
        <name>S-adenosyl-L-methionine</name>
        <dbReference type="ChEBI" id="CHEBI:59789"/>
    </ligand>
</feature>
<evidence type="ECO:0000256" key="5">
    <source>
        <dbReference type="PIRNR" id="PIRNR000410"/>
    </source>
</evidence>
<feature type="binding site" evidence="6">
    <location>
        <position position="75"/>
    </location>
    <ligand>
        <name>S-adenosyl-L-methionine</name>
        <dbReference type="ChEBI" id="CHEBI:59789"/>
    </ligand>
</feature>
<comment type="catalytic activity">
    <reaction evidence="1 5">
        <text>L-glutamyl-[protein] + S-adenosyl-L-methionine = [protein]-L-glutamate 5-O-methyl ester + S-adenosyl-L-homocysteine</text>
        <dbReference type="Rhea" id="RHEA:24452"/>
        <dbReference type="Rhea" id="RHEA-COMP:10208"/>
        <dbReference type="Rhea" id="RHEA-COMP:10311"/>
        <dbReference type="ChEBI" id="CHEBI:29973"/>
        <dbReference type="ChEBI" id="CHEBI:57856"/>
        <dbReference type="ChEBI" id="CHEBI:59789"/>
        <dbReference type="ChEBI" id="CHEBI:82795"/>
        <dbReference type="EC" id="2.1.1.80"/>
    </reaction>
</comment>
<dbReference type="AlphaFoldDB" id="A0A8J7FRN8"/>
<dbReference type="InterPro" id="IPR026024">
    <property type="entry name" value="Chemotaxis_MeTrfase_CheR"/>
</dbReference>
<comment type="caution">
    <text evidence="8">The sequence shown here is derived from an EMBL/GenBank/DDBJ whole genome shotgun (WGS) entry which is preliminary data.</text>
</comment>
<dbReference type="GO" id="GO:0032259">
    <property type="term" value="P:methylation"/>
    <property type="evidence" value="ECO:0007669"/>
    <property type="project" value="UniProtKB-KW"/>
</dbReference>
<evidence type="ECO:0000256" key="2">
    <source>
        <dbReference type="ARBA" id="ARBA00022603"/>
    </source>
</evidence>
<feature type="binding site" evidence="6">
    <location>
        <position position="136"/>
    </location>
    <ligand>
        <name>S-adenosyl-L-methionine</name>
        <dbReference type="ChEBI" id="CHEBI:59789"/>
    </ligand>
</feature>
<dbReference type="InterPro" id="IPR000780">
    <property type="entry name" value="CheR_MeTrfase"/>
</dbReference>
<dbReference type="PANTHER" id="PTHR24422">
    <property type="entry name" value="CHEMOTAXIS PROTEIN METHYLTRANSFERASE"/>
    <property type="match status" value="1"/>
</dbReference>
<dbReference type="SUPFAM" id="SSF53335">
    <property type="entry name" value="S-adenosyl-L-methionine-dependent methyltransferases"/>
    <property type="match status" value="1"/>
</dbReference>
<dbReference type="RefSeq" id="WP_194116181.1">
    <property type="nucleotide sequence ID" value="NZ_JADFUA010000005.1"/>
</dbReference>
<dbReference type="Gene3D" id="1.10.155.10">
    <property type="entry name" value="Chemotaxis receptor methyltransferase CheR, N-terminal domain"/>
    <property type="match status" value="1"/>
</dbReference>
<evidence type="ECO:0000256" key="4">
    <source>
        <dbReference type="ARBA" id="ARBA00022691"/>
    </source>
</evidence>
<dbReference type="Pfam" id="PF03705">
    <property type="entry name" value="CheR_N"/>
    <property type="match status" value="1"/>
</dbReference>
<dbReference type="PROSITE" id="PS50123">
    <property type="entry name" value="CHER"/>
    <property type="match status" value="1"/>
</dbReference>
<dbReference type="Pfam" id="PF01739">
    <property type="entry name" value="CheR"/>
    <property type="match status" value="1"/>
</dbReference>
<keyword evidence="3 5" id="KW-0808">Transferase</keyword>
<reference evidence="8 9" key="1">
    <citation type="submission" date="2020-10" db="EMBL/GenBank/DDBJ databases">
        <title>The genome sequence of Chitinilyticum litopenaei 4Y14.</title>
        <authorList>
            <person name="Liu Y."/>
        </authorList>
    </citation>
    <scope>NUCLEOTIDE SEQUENCE [LARGE SCALE GENOMIC DNA]</scope>
    <source>
        <strain evidence="8 9">4Y14</strain>
    </source>
</reference>
<dbReference type="PRINTS" id="PR00996">
    <property type="entry name" value="CHERMTFRASE"/>
</dbReference>
<dbReference type="InterPro" id="IPR022642">
    <property type="entry name" value="CheR_C"/>
</dbReference>
<comment type="function">
    <text evidence="5">Methylation of the membrane-bound methyl-accepting chemotaxis proteins (MCP) to form gamma-glutamyl methyl ester residues in MCP.</text>
</comment>
<keyword evidence="2 5" id="KW-0489">Methyltransferase</keyword>
<dbReference type="SUPFAM" id="SSF47757">
    <property type="entry name" value="Chemotaxis receptor methyltransferase CheR, N-terminal domain"/>
    <property type="match status" value="1"/>
</dbReference>
<dbReference type="InterPro" id="IPR036804">
    <property type="entry name" value="CheR_N_sf"/>
</dbReference>
<evidence type="ECO:0000256" key="6">
    <source>
        <dbReference type="PIRSR" id="PIRSR000410-1"/>
    </source>
</evidence>
<dbReference type="InterPro" id="IPR050903">
    <property type="entry name" value="Bact_Chemotaxis_MeTrfase"/>
</dbReference>
<name>A0A8J7FRN8_9NEIS</name>
<dbReference type="Proteomes" id="UP000604481">
    <property type="component" value="Unassembled WGS sequence"/>
</dbReference>
<evidence type="ECO:0000256" key="3">
    <source>
        <dbReference type="ARBA" id="ARBA00022679"/>
    </source>
</evidence>
<protein>
    <recommendedName>
        <fullName evidence="5">Chemotaxis protein methyltransferase</fullName>
        <ecNumber evidence="5">2.1.1.80</ecNumber>
    </recommendedName>
</protein>
<evidence type="ECO:0000313" key="9">
    <source>
        <dbReference type="Proteomes" id="UP000604481"/>
    </source>
</evidence>
<feature type="binding site" evidence="6">
    <location>
        <begin position="194"/>
        <end position="195"/>
    </location>
    <ligand>
        <name>S-adenosyl-L-methionine</name>
        <dbReference type="ChEBI" id="CHEBI:59789"/>
    </ligand>
</feature>
<keyword evidence="9" id="KW-1185">Reference proteome</keyword>
<evidence type="ECO:0000256" key="1">
    <source>
        <dbReference type="ARBA" id="ARBA00001541"/>
    </source>
</evidence>
<dbReference type="InterPro" id="IPR029063">
    <property type="entry name" value="SAM-dependent_MTases_sf"/>
</dbReference>
<accession>A0A8J7FRN8</accession>
<gene>
    <name evidence="8" type="ORF">INR99_09820</name>
</gene>
<organism evidence="8 9">
    <name type="scientific">Chitinilyticum piscinae</name>
    <dbReference type="NCBI Taxonomy" id="2866724"/>
    <lineage>
        <taxon>Bacteria</taxon>
        <taxon>Pseudomonadati</taxon>
        <taxon>Pseudomonadota</taxon>
        <taxon>Betaproteobacteria</taxon>
        <taxon>Neisseriales</taxon>
        <taxon>Chitinibacteraceae</taxon>
        <taxon>Chitinilyticum</taxon>
    </lineage>
</organism>
<sequence>MQLNDATFLRFSNWMRERAGVNLPLEKKPLLQQRLLKRLNARKVSSYEAYLRILGDPREDHEREMAIDLLTTHETFFFRESKHFDWLRDTVRQQFDSRPLHIWSAACSSGEEVWSLAMLLADVRGLDADWRITGSDISLPVLEKARMAHYPLTRTEGIPQPYLKAWCLKGVGSQHGTLLIDPALRKKADFLQVNLAQALPAIGPFQIVFMRNVLIYFDVPTKLAIIERVMSRIAHHGYLVVSHSESLQGLCPGLQALRPGVYKKL</sequence>
<evidence type="ECO:0000259" key="7">
    <source>
        <dbReference type="PROSITE" id="PS50123"/>
    </source>
</evidence>
<dbReference type="SMART" id="SM00138">
    <property type="entry name" value="MeTrc"/>
    <property type="match status" value="1"/>
</dbReference>
<dbReference type="Gene3D" id="3.40.50.150">
    <property type="entry name" value="Vaccinia Virus protein VP39"/>
    <property type="match status" value="1"/>
</dbReference>
<dbReference type="EC" id="2.1.1.80" evidence="5"/>
<feature type="binding site" evidence="6">
    <location>
        <position position="79"/>
    </location>
    <ligand>
        <name>S-adenosyl-L-methionine</name>
        <dbReference type="ChEBI" id="CHEBI:59789"/>
    </ligand>
</feature>
<evidence type="ECO:0000313" key="8">
    <source>
        <dbReference type="EMBL" id="MBE9609651.1"/>
    </source>
</evidence>
<dbReference type="PANTHER" id="PTHR24422:SF26">
    <property type="entry name" value="CHEMOTAXIS PROTEIN METHYLTRANSFERASE"/>
    <property type="match status" value="1"/>
</dbReference>
<dbReference type="InterPro" id="IPR022641">
    <property type="entry name" value="CheR_N"/>
</dbReference>
<dbReference type="GO" id="GO:0008983">
    <property type="term" value="F:protein-glutamate O-methyltransferase activity"/>
    <property type="evidence" value="ECO:0007669"/>
    <property type="project" value="UniProtKB-EC"/>
</dbReference>
<keyword evidence="4 5" id="KW-0949">S-adenosyl-L-methionine</keyword>
<feature type="domain" description="CheR-type methyltransferase" evidence="7">
    <location>
        <begin position="1"/>
        <end position="265"/>
    </location>
</feature>
<dbReference type="EMBL" id="JADFUA010000005">
    <property type="protein sequence ID" value="MBE9609651.1"/>
    <property type="molecule type" value="Genomic_DNA"/>
</dbReference>
<feature type="binding site" evidence="6">
    <location>
        <begin position="211"/>
        <end position="212"/>
    </location>
    <ligand>
        <name>S-adenosyl-L-methionine</name>
        <dbReference type="ChEBI" id="CHEBI:59789"/>
    </ligand>
</feature>